<evidence type="ECO:0000256" key="8">
    <source>
        <dbReference type="ARBA" id="ARBA00022779"/>
    </source>
</evidence>
<evidence type="ECO:0000256" key="1">
    <source>
        <dbReference type="ARBA" id="ARBA00002254"/>
    </source>
</evidence>
<keyword evidence="6 11" id="KW-0145">Chemotaxis</keyword>
<dbReference type="GO" id="GO:0005886">
    <property type="term" value="C:plasma membrane"/>
    <property type="evidence" value="ECO:0007669"/>
    <property type="project" value="UniProtKB-SubCell"/>
</dbReference>
<dbReference type="InterPro" id="IPR005503">
    <property type="entry name" value="FliL"/>
</dbReference>
<evidence type="ECO:0000313" key="13">
    <source>
        <dbReference type="EMBL" id="MDS0898912.1"/>
    </source>
</evidence>
<comment type="function">
    <text evidence="1 11">Controls the rotational direction of flagella during chemotaxis.</text>
</comment>
<dbReference type="EMBL" id="JAPKIY010000019">
    <property type="protein sequence ID" value="MDS0898912.1"/>
    <property type="molecule type" value="Genomic_DNA"/>
</dbReference>
<dbReference type="AlphaFoldDB" id="A0A2C5TK86"/>
<comment type="caution">
    <text evidence="12">The sequence shown here is derived from an EMBL/GenBank/DDBJ whole genome shotgun (WGS) entry which is preliminary data.</text>
</comment>
<dbReference type="GeneID" id="93360891"/>
<dbReference type="PANTHER" id="PTHR35091:SF2">
    <property type="entry name" value="FLAGELLAR PROTEIN FLIL"/>
    <property type="match status" value="1"/>
</dbReference>
<accession>A0A2C5TK86</accession>
<keyword evidence="7 11" id="KW-0812">Transmembrane</keyword>
<dbReference type="GO" id="GO:0006935">
    <property type="term" value="P:chemotaxis"/>
    <property type="evidence" value="ECO:0007669"/>
    <property type="project" value="UniProtKB-KW"/>
</dbReference>
<dbReference type="GO" id="GO:0009425">
    <property type="term" value="C:bacterial-type flagellum basal body"/>
    <property type="evidence" value="ECO:0007669"/>
    <property type="project" value="InterPro"/>
</dbReference>
<organism evidence="12 14">
    <name type="scientific">Morganella morganii</name>
    <name type="common">Proteus morganii</name>
    <dbReference type="NCBI Taxonomy" id="582"/>
    <lineage>
        <taxon>Bacteria</taxon>
        <taxon>Pseudomonadati</taxon>
        <taxon>Pseudomonadota</taxon>
        <taxon>Gammaproteobacteria</taxon>
        <taxon>Enterobacterales</taxon>
        <taxon>Morganellaceae</taxon>
        <taxon>Morganella</taxon>
    </lineage>
</organism>
<keyword evidence="12" id="KW-0282">Flagellum</keyword>
<evidence type="ECO:0000256" key="2">
    <source>
        <dbReference type="ARBA" id="ARBA00004162"/>
    </source>
</evidence>
<evidence type="ECO:0000313" key="14">
    <source>
        <dbReference type="Proteomes" id="UP000650477"/>
    </source>
</evidence>
<comment type="similarity">
    <text evidence="3 11">Belongs to the FliL family.</text>
</comment>
<dbReference type="NCBIfam" id="NF005435">
    <property type="entry name" value="PRK07021.1"/>
    <property type="match status" value="1"/>
</dbReference>
<evidence type="ECO:0000256" key="5">
    <source>
        <dbReference type="ARBA" id="ARBA00022475"/>
    </source>
</evidence>
<gene>
    <name evidence="13" type="primary">fliL</name>
    <name evidence="12" type="ORF">CYG68_02595</name>
    <name evidence="13" type="ORF">OSC06_13105</name>
</gene>
<comment type="subcellular location">
    <subcellularLocation>
        <location evidence="11">Cell inner membrane</location>
    </subcellularLocation>
    <subcellularLocation>
        <location evidence="2">Cell membrane</location>
        <topology evidence="2">Single-pass membrane protein</topology>
    </subcellularLocation>
</comment>
<keyword evidence="12" id="KW-0969">Cilium</keyword>
<dbReference type="RefSeq" id="WP_004236818.1">
    <property type="nucleotide sequence ID" value="NZ_ABGYJJ040000001.1"/>
</dbReference>
<dbReference type="GO" id="GO:0071978">
    <property type="term" value="P:bacterial-type flagellum-dependent swarming motility"/>
    <property type="evidence" value="ECO:0007669"/>
    <property type="project" value="TreeGrafter"/>
</dbReference>
<reference evidence="12" key="1">
    <citation type="submission" date="2017-12" db="EMBL/GenBank/DDBJ databases">
        <title>Genome sequencing and analysis.</title>
        <authorList>
            <person name="Huang Y.-T."/>
        </authorList>
    </citation>
    <scope>NUCLEOTIDE SEQUENCE</scope>
    <source>
        <strain evidence="12">VGH116</strain>
    </source>
</reference>
<evidence type="ECO:0000256" key="7">
    <source>
        <dbReference type="ARBA" id="ARBA00022692"/>
    </source>
</evidence>
<evidence type="ECO:0000256" key="4">
    <source>
        <dbReference type="ARBA" id="ARBA00021812"/>
    </source>
</evidence>
<feature type="transmembrane region" description="Helical" evidence="11">
    <location>
        <begin position="12"/>
        <end position="35"/>
    </location>
</feature>
<sequence length="161" mass="17775">MSSSRNASKGSNTGLLVIFALIALAGAGFGGYSWWSSHQESTTAGTADEKRANMPEPIFMGIEPFTVNLPGMNNGRDRVLYIDMTLRLANERSRKQLHEYLPEVRSRLLLLLSQQSPQILGTHDGKLQLMKAVKTTLAPTVVQGQPDQEISDVLFTTFILR</sequence>
<proteinExistence type="inferred from homology"/>
<dbReference type="PANTHER" id="PTHR35091">
    <property type="entry name" value="FLAGELLAR PROTEIN FLIL"/>
    <property type="match status" value="1"/>
</dbReference>
<evidence type="ECO:0000256" key="10">
    <source>
        <dbReference type="ARBA" id="ARBA00023136"/>
    </source>
</evidence>
<name>A0A2C5TK86_MORMO</name>
<keyword evidence="5" id="KW-1003">Cell membrane</keyword>
<evidence type="ECO:0000256" key="9">
    <source>
        <dbReference type="ARBA" id="ARBA00022989"/>
    </source>
</evidence>
<keyword evidence="10 11" id="KW-0472">Membrane</keyword>
<dbReference type="Proteomes" id="UP000650477">
    <property type="component" value="Unassembled WGS sequence"/>
</dbReference>
<keyword evidence="12" id="KW-0966">Cell projection</keyword>
<keyword evidence="9 11" id="KW-1133">Transmembrane helix</keyword>
<dbReference type="Pfam" id="PF03748">
    <property type="entry name" value="FliL"/>
    <property type="match status" value="1"/>
</dbReference>
<evidence type="ECO:0000256" key="3">
    <source>
        <dbReference type="ARBA" id="ARBA00008281"/>
    </source>
</evidence>
<evidence type="ECO:0000256" key="6">
    <source>
        <dbReference type="ARBA" id="ARBA00022500"/>
    </source>
</evidence>
<dbReference type="Proteomes" id="UP001182247">
    <property type="component" value="Unassembled WGS sequence"/>
</dbReference>
<keyword evidence="11" id="KW-0997">Cell inner membrane</keyword>
<keyword evidence="8 11" id="KW-0283">Flagellar rotation</keyword>
<protein>
    <recommendedName>
        <fullName evidence="4 11">Flagellar protein FliL</fullName>
    </recommendedName>
</protein>
<dbReference type="EMBL" id="PKLF01000002">
    <property type="protein sequence ID" value="MBE8611308.1"/>
    <property type="molecule type" value="Genomic_DNA"/>
</dbReference>
<evidence type="ECO:0000313" key="12">
    <source>
        <dbReference type="EMBL" id="MBE8611308.1"/>
    </source>
</evidence>
<evidence type="ECO:0000256" key="11">
    <source>
        <dbReference type="RuleBase" id="RU364125"/>
    </source>
</evidence>
<reference evidence="13" key="2">
    <citation type="submission" date="2023-02" db="EMBL/GenBank/DDBJ databases">
        <title>Detection, antimicrobial susceptibility and genomic characterization of NDM-producing species of Morganellaceae, Yersiniaceae, and Enterobacteriaceae other than Klebsiella.</title>
        <authorList>
            <person name="Camargo C.H."/>
            <person name="Sacchi C.T."/>
            <person name="Campos K.R."/>
        </authorList>
    </citation>
    <scope>NUCLEOTIDE SEQUENCE</scope>
    <source>
        <strain evidence="13">1189_21</strain>
    </source>
</reference>